<gene>
    <name evidence="5" type="ORF">Poli38472_005722</name>
</gene>
<name>A0A8K1CS57_PYTOL</name>
<dbReference type="Pfam" id="PF00650">
    <property type="entry name" value="CRAL_TRIO"/>
    <property type="match status" value="1"/>
</dbReference>
<dbReference type="EMBL" id="SPLM01000002">
    <property type="protein sequence ID" value="TMW68254.1"/>
    <property type="molecule type" value="Genomic_DNA"/>
</dbReference>
<dbReference type="SUPFAM" id="SSF50729">
    <property type="entry name" value="PH domain-like"/>
    <property type="match status" value="1"/>
</dbReference>
<dbReference type="PANTHER" id="PTHR45657">
    <property type="entry name" value="CRAL-TRIO DOMAIN-CONTAINING PROTEIN YKL091C-RELATED"/>
    <property type="match status" value="1"/>
</dbReference>
<evidence type="ECO:0000313" key="5">
    <source>
        <dbReference type="EMBL" id="TMW68254.1"/>
    </source>
</evidence>
<feature type="compositionally biased region" description="Polar residues" evidence="1">
    <location>
        <begin position="11"/>
        <end position="28"/>
    </location>
</feature>
<dbReference type="Pfam" id="PF00169">
    <property type="entry name" value="PH"/>
    <property type="match status" value="1"/>
</dbReference>
<keyword evidence="2" id="KW-0812">Transmembrane</keyword>
<feature type="region of interest" description="Disordered" evidence="1">
    <location>
        <begin position="1"/>
        <end position="70"/>
    </location>
</feature>
<feature type="region of interest" description="Disordered" evidence="1">
    <location>
        <begin position="884"/>
        <end position="912"/>
    </location>
</feature>
<dbReference type="AlphaFoldDB" id="A0A8K1CS57"/>
<dbReference type="InterPro" id="IPR036865">
    <property type="entry name" value="CRAL-TRIO_dom_sf"/>
</dbReference>
<evidence type="ECO:0000256" key="2">
    <source>
        <dbReference type="SAM" id="Phobius"/>
    </source>
</evidence>
<dbReference type="SMART" id="SM00233">
    <property type="entry name" value="PH"/>
    <property type="match status" value="1"/>
</dbReference>
<dbReference type="SUPFAM" id="SSF52087">
    <property type="entry name" value="CRAL/TRIO domain"/>
    <property type="match status" value="1"/>
</dbReference>
<accession>A0A8K1CS57</accession>
<dbReference type="Proteomes" id="UP000794436">
    <property type="component" value="Unassembled WGS sequence"/>
</dbReference>
<dbReference type="InterPro" id="IPR011993">
    <property type="entry name" value="PH-like_dom_sf"/>
</dbReference>
<keyword evidence="6" id="KW-1185">Reference proteome</keyword>
<sequence length="1077" mass="118833">MSPHFLGSMKASATSTASPPVGPTNSLNAVAASLRIRRKRNTDAAEETTTTNTTTRPPHHKGPISSPRQHMRERLWQKVGGGFGASNHDASDSDSINSPRRKLTHAMTHPPKTTMDDSSVDFPRARPIQRDLSVPTNDVLDAITLDSPPRVAVRYGDNIRLYARSKYVNSGETGGYVGTFEMPKRFLQSKNPQKKQGELACIPPIMSAGSQIYQPSMFTIHSTSRLPLGTPVSYGDVVVLVDDNGRVWNNKNGVGPTPLNGYFGPRDQNTPGEMYLSFYQLEEDGESSSSSESDDEDTFLSLSAIAKTTKTMAKNTMTMAETTFGKPTQLELDLTSAALRTMGRVVYYGDRNVIIDVADSNRLRSKFNRVVTHYRKNDELAVRGGYLRCDGKGKAILFEVHGIPLPRICSIDVSTPRQSENGEVSDEEGRDEPSLRVSMSLGAATIGHPIQLRDVLPESVVSLFFSDGGVLKVPCSRFMESNGEPFYRIVLGGSRPIRLHLRAERSYHRRSKVNLKKTLRGTYRELVKLFGVVVVICTVGAFLLNRVLHSSISLPATYIGGSTAMAVFLVEVFFPGKIIQAHVQARAEEEEDTVAFSDWKFTILSMEASESEREECAPAAMVRRDSSLMAKIPKTFIMAESGNLAKATERYEATVAWRKEMAVDTILSVPQTQYFTIKQYYRQFLHKRDKLGHPVYIQRIGAINTKALQKEGVTQDDLFRHYLFAMEFTLKYVANEICQCEACASSETQKLFIVLDARGIGMKDVSGDGADFIRKSTSIMQKHYPQRSYKIFFINVPSWFGMAWKGIKPLLNEATRAKTNILSESEAPHALLAHIDASCLPVEYGGTCECQGGCESGSDFQRTQAALVESVLNSTPFCPDDIKGAAAAPPSPTGPAELEGEVMKSRGSSTSSGYLTDGASTVYMEDDDSLRSLIPPGLFHEDVLRAGYLLKRPVKHKHFTPIWHRRFFILHPTGLRFSKTPSTEVYQIVPLTAGTVVRKNQKGNTAFELITPIMAKNGHSLVLVAPNPAVQAKWFEALQSAIAKLTPETRIPETLSDAQEEDKPKMVPTAVEAAAGQ</sequence>
<comment type="caution">
    <text evidence="5">The sequence shown here is derived from an EMBL/GenBank/DDBJ whole genome shotgun (WGS) entry which is preliminary data.</text>
</comment>
<feature type="domain" description="PH" evidence="3">
    <location>
        <begin position="942"/>
        <end position="1043"/>
    </location>
</feature>
<dbReference type="Gene3D" id="2.30.29.30">
    <property type="entry name" value="Pleckstrin-homology domain (PH domain)/Phosphotyrosine-binding domain (PTB)"/>
    <property type="match status" value="1"/>
</dbReference>
<dbReference type="PROSITE" id="PS50003">
    <property type="entry name" value="PH_DOMAIN"/>
    <property type="match status" value="1"/>
</dbReference>
<feature type="domain" description="CRAL-TRIO" evidence="4">
    <location>
        <begin position="673"/>
        <end position="852"/>
    </location>
</feature>
<feature type="region of interest" description="Disordered" evidence="1">
    <location>
        <begin position="80"/>
        <end position="99"/>
    </location>
</feature>
<proteinExistence type="predicted"/>
<dbReference type="PROSITE" id="PS50191">
    <property type="entry name" value="CRAL_TRIO"/>
    <property type="match status" value="1"/>
</dbReference>
<dbReference type="CDD" id="cd00821">
    <property type="entry name" value="PH"/>
    <property type="match status" value="1"/>
</dbReference>
<keyword evidence="2" id="KW-0472">Membrane</keyword>
<dbReference type="InterPro" id="IPR001251">
    <property type="entry name" value="CRAL-TRIO_dom"/>
</dbReference>
<keyword evidence="2" id="KW-1133">Transmembrane helix</keyword>
<dbReference type="InterPro" id="IPR051026">
    <property type="entry name" value="PI/PC_transfer"/>
</dbReference>
<evidence type="ECO:0000259" key="3">
    <source>
        <dbReference type="PROSITE" id="PS50003"/>
    </source>
</evidence>
<dbReference type="PANTHER" id="PTHR45657:SF1">
    <property type="entry name" value="CRAL-TRIO DOMAIN-CONTAINING PROTEIN YKL091C-RELATED"/>
    <property type="match status" value="1"/>
</dbReference>
<dbReference type="OrthoDB" id="1434354at2759"/>
<feature type="transmembrane region" description="Helical" evidence="2">
    <location>
        <begin position="556"/>
        <end position="574"/>
    </location>
</feature>
<reference evidence="5" key="1">
    <citation type="submission" date="2019-03" db="EMBL/GenBank/DDBJ databases">
        <title>Long read genome sequence of the mycoparasitic Pythium oligandrum ATCC 38472 isolated from sugarbeet rhizosphere.</title>
        <authorList>
            <person name="Gaulin E."/>
        </authorList>
    </citation>
    <scope>NUCLEOTIDE SEQUENCE</scope>
    <source>
        <strain evidence="5">ATCC 38472_TT</strain>
    </source>
</reference>
<dbReference type="SMART" id="SM00516">
    <property type="entry name" value="SEC14"/>
    <property type="match status" value="1"/>
</dbReference>
<organism evidence="5 6">
    <name type="scientific">Pythium oligandrum</name>
    <name type="common">Mycoparasitic fungus</name>
    <dbReference type="NCBI Taxonomy" id="41045"/>
    <lineage>
        <taxon>Eukaryota</taxon>
        <taxon>Sar</taxon>
        <taxon>Stramenopiles</taxon>
        <taxon>Oomycota</taxon>
        <taxon>Peronosporomycetes</taxon>
        <taxon>Pythiales</taxon>
        <taxon>Pythiaceae</taxon>
        <taxon>Pythium</taxon>
    </lineage>
</organism>
<dbReference type="Gene3D" id="3.40.525.10">
    <property type="entry name" value="CRAL-TRIO lipid binding domain"/>
    <property type="match status" value="1"/>
</dbReference>
<evidence type="ECO:0000256" key="1">
    <source>
        <dbReference type="SAM" id="MobiDB-lite"/>
    </source>
</evidence>
<protein>
    <submittedName>
        <fullName evidence="5">Uncharacterized protein</fullName>
    </submittedName>
</protein>
<dbReference type="InterPro" id="IPR001849">
    <property type="entry name" value="PH_domain"/>
</dbReference>
<feature type="transmembrane region" description="Helical" evidence="2">
    <location>
        <begin position="526"/>
        <end position="544"/>
    </location>
</feature>
<evidence type="ECO:0000259" key="4">
    <source>
        <dbReference type="PROSITE" id="PS50191"/>
    </source>
</evidence>
<dbReference type="CDD" id="cd00170">
    <property type="entry name" value="SEC14"/>
    <property type="match status" value="1"/>
</dbReference>
<feature type="region of interest" description="Disordered" evidence="1">
    <location>
        <begin position="1054"/>
        <end position="1077"/>
    </location>
</feature>
<evidence type="ECO:0000313" key="6">
    <source>
        <dbReference type="Proteomes" id="UP000794436"/>
    </source>
</evidence>